<dbReference type="Proteomes" id="UP001365542">
    <property type="component" value="Unassembled WGS sequence"/>
</dbReference>
<reference evidence="2 3" key="1">
    <citation type="submission" date="2019-10" db="EMBL/GenBank/DDBJ databases">
        <authorList>
            <person name="Palmer J.M."/>
        </authorList>
    </citation>
    <scope>NUCLEOTIDE SEQUENCE [LARGE SCALE GENOMIC DNA]</scope>
    <source>
        <strain evidence="2 3">TWF694</strain>
    </source>
</reference>
<name>A0AAV9X4E1_9PEZI</name>
<comment type="caution">
    <text evidence="2">The sequence shown here is derived from an EMBL/GenBank/DDBJ whole genome shotgun (WGS) entry which is preliminary data.</text>
</comment>
<feature type="compositionally biased region" description="Polar residues" evidence="1">
    <location>
        <begin position="96"/>
        <end position="123"/>
    </location>
</feature>
<protein>
    <submittedName>
        <fullName evidence="2">Uncharacterized protein</fullName>
    </submittedName>
</protein>
<evidence type="ECO:0000313" key="2">
    <source>
        <dbReference type="EMBL" id="KAK6535590.1"/>
    </source>
</evidence>
<feature type="compositionally biased region" description="Polar residues" evidence="1">
    <location>
        <begin position="33"/>
        <end position="46"/>
    </location>
</feature>
<gene>
    <name evidence="2" type="ORF">TWF694_002045</name>
</gene>
<evidence type="ECO:0000313" key="3">
    <source>
        <dbReference type="Proteomes" id="UP001365542"/>
    </source>
</evidence>
<proteinExistence type="predicted"/>
<feature type="compositionally biased region" description="Pro residues" evidence="1">
    <location>
        <begin position="73"/>
        <end position="88"/>
    </location>
</feature>
<evidence type="ECO:0000256" key="1">
    <source>
        <dbReference type="SAM" id="MobiDB-lite"/>
    </source>
</evidence>
<dbReference type="EMBL" id="JAVHJO010000010">
    <property type="protein sequence ID" value="KAK6535590.1"/>
    <property type="molecule type" value="Genomic_DNA"/>
</dbReference>
<sequence length="184" mass="20478">MNSKPEQNQTMLADMMRESGSPPVCDTIISPEKTLTCTGNTESLSGPSKEIAPIRRPSPPSFVRRGWFSRQPSVPPPLPTLNSLPPPANTNDNGDDQNPNPTQIISNPSGPLQQNPSSTAAPQPSYVLQNIRLPSGRTIFRNLEPSIPVHYREKFEALVFFFRFVSQQHHKEKGINIYKSAIQY</sequence>
<keyword evidence="3" id="KW-1185">Reference proteome</keyword>
<organism evidence="2 3">
    <name type="scientific">Orbilia ellipsospora</name>
    <dbReference type="NCBI Taxonomy" id="2528407"/>
    <lineage>
        <taxon>Eukaryota</taxon>
        <taxon>Fungi</taxon>
        <taxon>Dikarya</taxon>
        <taxon>Ascomycota</taxon>
        <taxon>Pezizomycotina</taxon>
        <taxon>Orbiliomycetes</taxon>
        <taxon>Orbiliales</taxon>
        <taxon>Orbiliaceae</taxon>
        <taxon>Orbilia</taxon>
    </lineage>
</organism>
<dbReference type="AlphaFoldDB" id="A0AAV9X4E1"/>
<accession>A0AAV9X4E1</accession>
<feature type="region of interest" description="Disordered" evidence="1">
    <location>
        <begin position="1"/>
        <end position="123"/>
    </location>
</feature>
<feature type="compositionally biased region" description="Polar residues" evidence="1">
    <location>
        <begin position="1"/>
        <end position="11"/>
    </location>
</feature>